<dbReference type="InterPro" id="IPR000182">
    <property type="entry name" value="GNAT_dom"/>
</dbReference>
<gene>
    <name evidence="1" type="ORF">OSB_32340</name>
</gene>
<protein>
    <submittedName>
        <fullName evidence="1">Uncharacterized protein</fullName>
    </submittedName>
</protein>
<organism evidence="1 2">
    <name type="scientific">Octadecabacter temperatus</name>
    <dbReference type="NCBI Taxonomy" id="1458307"/>
    <lineage>
        <taxon>Bacteria</taxon>
        <taxon>Pseudomonadati</taxon>
        <taxon>Pseudomonadota</taxon>
        <taxon>Alphaproteobacteria</taxon>
        <taxon>Rhodobacterales</taxon>
        <taxon>Roseobacteraceae</taxon>
        <taxon>Octadecabacter</taxon>
    </lineage>
</organism>
<dbReference type="PROSITE" id="PS51186">
    <property type="entry name" value="GNAT"/>
    <property type="match status" value="1"/>
</dbReference>
<dbReference type="RefSeq" id="WP_049835904.1">
    <property type="nucleotide sequence ID" value="NZ_CP012160.1"/>
</dbReference>
<sequence length="157" mass="17235">MTFTVRAMQMYDVPDCVVIINHTISLGGSTAHEEPYNASDFAAHYFEDAEVANVVLHGERIVGFQGAFEVESGVYSIGSFTDQMNPVRGAGKAMFEKTRVDCKNRGGTSIIAKITEDNSGGLAFYSKMGFQPDHVKPADHTRPNGTQVDRIVKRFVL</sequence>
<evidence type="ECO:0000313" key="1">
    <source>
        <dbReference type="EMBL" id="AKS47747.1"/>
    </source>
</evidence>
<dbReference type="GO" id="GO:0016747">
    <property type="term" value="F:acyltransferase activity, transferring groups other than amino-acyl groups"/>
    <property type="evidence" value="ECO:0007669"/>
    <property type="project" value="InterPro"/>
</dbReference>
<dbReference type="AlphaFoldDB" id="A0A0K0YA33"/>
<dbReference type="Proteomes" id="UP000067444">
    <property type="component" value="Chromosome"/>
</dbReference>
<name>A0A0K0YA33_9RHOB</name>
<proteinExistence type="predicted"/>
<dbReference type="SUPFAM" id="SSF55729">
    <property type="entry name" value="Acyl-CoA N-acyltransferases (Nat)"/>
    <property type="match status" value="1"/>
</dbReference>
<dbReference type="STRING" id="1458307.OSB_32340"/>
<dbReference type="KEGG" id="otm:OSB_32340"/>
<evidence type="ECO:0000313" key="2">
    <source>
        <dbReference type="Proteomes" id="UP000067444"/>
    </source>
</evidence>
<accession>A0A0K0YA33</accession>
<dbReference type="InterPro" id="IPR016181">
    <property type="entry name" value="Acyl_CoA_acyltransferase"/>
</dbReference>
<reference evidence="1 2" key="1">
    <citation type="journal article" date="2015" name="Genome Announc.">
        <title>Closed Genome Sequence of Octadecabacter temperatus SB1, the First Mesophilic Species of the Genus Octadecabacter.</title>
        <authorList>
            <person name="Voget S."/>
            <person name="Billerbeck S."/>
            <person name="Simon M."/>
            <person name="Daniel R."/>
        </authorList>
    </citation>
    <scope>NUCLEOTIDE SEQUENCE [LARGE SCALE GENOMIC DNA]</scope>
    <source>
        <strain evidence="1 2">SB1</strain>
    </source>
</reference>
<dbReference type="Gene3D" id="3.40.630.30">
    <property type="match status" value="1"/>
</dbReference>
<dbReference type="OrthoDB" id="5997585at2"/>
<keyword evidence="2" id="KW-1185">Reference proteome</keyword>
<dbReference type="EMBL" id="CP012160">
    <property type="protein sequence ID" value="AKS47747.1"/>
    <property type="molecule type" value="Genomic_DNA"/>
</dbReference>
<dbReference type="Pfam" id="PF00583">
    <property type="entry name" value="Acetyltransf_1"/>
    <property type="match status" value="1"/>
</dbReference>